<dbReference type="SUPFAM" id="SSF56925">
    <property type="entry name" value="OMPA-like"/>
    <property type="match status" value="1"/>
</dbReference>
<dbReference type="OrthoDB" id="1259003at2"/>
<evidence type="ECO:0000313" key="8">
    <source>
        <dbReference type="Proteomes" id="UP000030184"/>
    </source>
</evidence>
<dbReference type="STRING" id="504487.JCM19538_868"/>
<gene>
    <name evidence="6" type="ORF">CLV33_1106</name>
    <name evidence="3" type="ORF">JCM19301_2772</name>
    <name evidence="4" type="ORF">JCM19302_2874</name>
    <name evidence="5" type="ORF">JCM19538_868</name>
</gene>
<dbReference type="EMBL" id="BBNR01000009">
    <property type="protein sequence ID" value="GAL67420.1"/>
    <property type="molecule type" value="Genomic_DNA"/>
</dbReference>
<evidence type="ECO:0000313" key="3">
    <source>
        <dbReference type="EMBL" id="GAL67420.1"/>
    </source>
</evidence>
<dbReference type="EMBL" id="BBNY01000068">
    <property type="protein sequence ID" value="GAL90127.1"/>
    <property type="molecule type" value="Genomic_DNA"/>
</dbReference>
<dbReference type="InterPro" id="IPR011250">
    <property type="entry name" value="OMP/PagP_B-barrel"/>
</dbReference>
<evidence type="ECO:0000313" key="6">
    <source>
        <dbReference type="EMBL" id="PQV46213.1"/>
    </source>
</evidence>
<evidence type="ECO:0000313" key="4">
    <source>
        <dbReference type="EMBL" id="GAL70919.1"/>
    </source>
</evidence>
<keyword evidence="1" id="KW-0732">Signal</keyword>
<dbReference type="Proteomes" id="UP000251545">
    <property type="component" value="Unassembled WGS sequence"/>
</dbReference>
<comment type="caution">
    <text evidence="3">The sequence shown here is derived from an EMBL/GenBank/DDBJ whole genome shotgun (WGS) entry which is preliminary data.</text>
</comment>
<evidence type="ECO:0000313" key="7">
    <source>
        <dbReference type="Proteomes" id="UP000029641"/>
    </source>
</evidence>
<feature type="chain" id="PRO_5010408388" evidence="1">
    <location>
        <begin position="22"/>
        <end position="175"/>
    </location>
</feature>
<sequence>MKRLALIAFLLSLSFQGFSQAGTYGVRAGYTISNLDFKETPTVVNEHRNSFYIGFYGDFRLSNAISVVPELQFSPEGANDEDLHLDLIQMPIFFKFRLNEKWRLGAGPQVALKSHKANDSMRNFHYSAIGGLEYKFNQMFFMDLRYSYGLSNIFDDNLGVEAINTNIQFGIGYQF</sequence>
<reference evidence="8" key="1">
    <citation type="journal article" date="2014" name="Genome Announc.">
        <title>Draft Genome Sequence of Marine Flavobacterium Jejuia pallidilutea Strain 11shimoA1 and Pigmentation Mutants.</title>
        <authorList>
            <person name="Takatani N."/>
            <person name="Nakanishi M."/>
            <person name="Meirelles P."/>
            <person name="Mino S."/>
            <person name="Suda W."/>
            <person name="Oshima K."/>
            <person name="Hattori M."/>
            <person name="Ohkuma M."/>
            <person name="Hosokawa M."/>
            <person name="Miyashita K."/>
            <person name="Thompson F.L."/>
            <person name="Niwa A."/>
            <person name="Sawabe T."/>
            <person name="Sawabe T."/>
        </authorList>
    </citation>
    <scope>NUCLEOTIDE SEQUENCE [LARGE SCALE GENOMIC DNA]</scope>
    <source>
        <strain evidence="8">JCM 19538</strain>
    </source>
</reference>
<evidence type="ECO:0000256" key="1">
    <source>
        <dbReference type="SAM" id="SignalP"/>
    </source>
</evidence>
<accession>A0A090VRQ9</accession>
<feature type="domain" description="Outer membrane protein beta-barrel" evidence="2">
    <location>
        <begin position="23"/>
        <end position="155"/>
    </location>
</feature>
<keyword evidence="8" id="KW-1185">Reference proteome</keyword>
<evidence type="ECO:0000313" key="9">
    <source>
        <dbReference type="Proteomes" id="UP000251545"/>
    </source>
</evidence>
<feature type="signal peptide" evidence="1">
    <location>
        <begin position="1"/>
        <end position="21"/>
    </location>
</feature>
<dbReference type="InterPro" id="IPR025665">
    <property type="entry name" value="Beta-barrel_OMP_2"/>
</dbReference>
<dbReference type="Gene3D" id="2.40.160.20">
    <property type="match status" value="1"/>
</dbReference>
<dbReference type="AlphaFoldDB" id="A0A090VRQ9"/>
<evidence type="ECO:0000313" key="5">
    <source>
        <dbReference type="EMBL" id="GAL90127.1"/>
    </source>
</evidence>
<reference evidence="6 9" key="2">
    <citation type="submission" date="2018-02" db="EMBL/GenBank/DDBJ databases">
        <title>Genomic Encyclopedia of Archaeal and Bacterial Type Strains, Phase II (KMG-II): from individual species to whole genera.</title>
        <authorList>
            <person name="Goeker M."/>
        </authorList>
    </citation>
    <scope>NUCLEOTIDE SEQUENCE [LARGE SCALE GENOMIC DNA]</scope>
    <source>
        <strain evidence="6 9">DSM 21165</strain>
    </source>
</reference>
<dbReference type="Proteomes" id="UP000029646">
    <property type="component" value="Unassembled WGS sequence"/>
</dbReference>
<dbReference type="eggNOG" id="COG3637">
    <property type="taxonomic scope" value="Bacteria"/>
</dbReference>
<dbReference type="Pfam" id="PF13568">
    <property type="entry name" value="OMP_b-brl_2"/>
    <property type="match status" value="1"/>
</dbReference>
<protein>
    <submittedName>
        <fullName evidence="6">Outer membrane protein with beta-barrel domain</fullName>
    </submittedName>
</protein>
<organism evidence="3 7">
    <name type="scientific">Jejuia pallidilutea</name>
    <dbReference type="NCBI Taxonomy" id="504487"/>
    <lineage>
        <taxon>Bacteria</taxon>
        <taxon>Pseudomonadati</taxon>
        <taxon>Bacteroidota</taxon>
        <taxon>Flavobacteriia</taxon>
        <taxon>Flavobacteriales</taxon>
        <taxon>Flavobacteriaceae</taxon>
        <taxon>Jejuia</taxon>
    </lineage>
</organism>
<proteinExistence type="predicted"/>
<name>A0A090VRQ9_9FLAO</name>
<evidence type="ECO:0000259" key="2">
    <source>
        <dbReference type="Pfam" id="PF13568"/>
    </source>
</evidence>
<dbReference type="EMBL" id="BBNS01000009">
    <property type="protein sequence ID" value="GAL70919.1"/>
    <property type="molecule type" value="Genomic_DNA"/>
</dbReference>
<dbReference type="Proteomes" id="UP000030184">
    <property type="component" value="Unassembled WGS sequence"/>
</dbReference>
<dbReference type="Proteomes" id="UP000029641">
    <property type="component" value="Unassembled WGS sequence"/>
</dbReference>
<dbReference type="RefSeq" id="WP_042243969.1">
    <property type="nucleotide sequence ID" value="NZ_BBNR01000009.1"/>
</dbReference>
<dbReference type="EMBL" id="PVEO01000010">
    <property type="protein sequence ID" value="PQV46213.1"/>
    <property type="molecule type" value="Genomic_DNA"/>
</dbReference>